<comment type="caution">
    <text evidence="5">The sequence shown here is derived from an EMBL/GenBank/DDBJ whole genome shotgun (WGS) entry which is preliminary data.</text>
</comment>
<sequence length="328" mass="35517">MTTTASLADTLWQTVSPHRCQLGESPFWHPQEQTLYWLDIPGKQIFRANTYMGSVETWNMPSEPGCMAPAKDGGLVIALRDGVFRAADWGEPLVRLATLDYDPAHMRTNDGKCDAQGRFWVGTVDETRSLQNAALYCIDARGSGEAHVACKISPRSGMSTANGLAFSANSRTLYWADTPSHTVWAWDFDPLTADMSAQRVFARFAPKPEGWQWKSAAPDNGGHGVYGGRPDGATVDAQGNYWVAMYEGQRVCQFAPNGTLLASLTTPLLCPTMVCLGGEDLKTLYVTSAGLSPSAAEQAAYPLSGCVLSTRVKTAGLPVNVFQDWPPG</sequence>
<dbReference type="GO" id="GO:0004341">
    <property type="term" value="F:gluconolactonase activity"/>
    <property type="evidence" value="ECO:0007669"/>
    <property type="project" value="TreeGrafter"/>
</dbReference>
<dbReference type="PANTHER" id="PTHR10907:SF47">
    <property type="entry name" value="REGUCALCIN"/>
    <property type="match status" value="1"/>
</dbReference>
<dbReference type="EMBL" id="MSYM01000011">
    <property type="protein sequence ID" value="OLP06956.1"/>
    <property type="molecule type" value="Genomic_DNA"/>
</dbReference>
<organism evidence="5 6">
    <name type="scientific">Rhodoferax antarcticus ANT.BR</name>
    <dbReference type="NCBI Taxonomy" id="1111071"/>
    <lineage>
        <taxon>Bacteria</taxon>
        <taxon>Pseudomonadati</taxon>
        <taxon>Pseudomonadota</taxon>
        <taxon>Betaproteobacteria</taxon>
        <taxon>Burkholderiales</taxon>
        <taxon>Comamonadaceae</taxon>
        <taxon>Rhodoferax</taxon>
    </lineage>
</organism>
<name>A0A1Q8YG03_9BURK</name>
<dbReference type="SUPFAM" id="SSF63829">
    <property type="entry name" value="Calcium-dependent phosphotriesterase"/>
    <property type="match status" value="1"/>
</dbReference>
<dbReference type="Proteomes" id="UP000185911">
    <property type="component" value="Unassembled WGS sequence"/>
</dbReference>
<dbReference type="GO" id="GO:0019853">
    <property type="term" value="P:L-ascorbic acid biosynthetic process"/>
    <property type="evidence" value="ECO:0007669"/>
    <property type="project" value="TreeGrafter"/>
</dbReference>
<evidence type="ECO:0000313" key="5">
    <source>
        <dbReference type="EMBL" id="OLP06956.1"/>
    </source>
</evidence>
<keyword evidence="3" id="KW-0479">Metal-binding</keyword>
<keyword evidence="6" id="KW-1185">Reference proteome</keyword>
<protein>
    <submittedName>
        <fullName evidence="5">Gluconolactonase</fullName>
    </submittedName>
</protein>
<evidence type="ECO:0000259" key="4">
    <source>
        <dbReference type="Pfam" id="PF08450"/>
    </source>
</evidence>
<keyword evidence="3" id="KW-0862">Zinc</keyword>
<comment type="similarity">
    <text evidence="1">Belongs to the SMP-30/CGR1 family.</text>
</comment>
<dbReference type="InterPro" id="IPR005511">
    <property type="entry name" value="SMP-30"/>
</dbReference>
<reference evidence="5 6" key="1">
    <citation type="submission" date="2017-01" db="EMBL/GenBank/DDBJ databases">
        <title>Genome sequence of Rhodoferax antarcticus ANT.BR, a psychrophilic purple nonsulfur bacterium from an Antarctic microbial mat.</title>
        <authorList>
            <person name="Baker J."/>
            <person name="Riester C."/>
            <person name="Skinner B."/>
            <person name="Newell A."/>
            <person name="Swingley W."/>
            <person name="Madigan M."/>
            <person name="Jung D."/>
            <person name="Asao M."/>
            <person name="Chen M."/>
            <person name="Loughlin P."/>
            <person name="Pan H."/>
            <person name="Lin S."/>
            <person name="Li N."/>
            <person name="Shaw J."/>
            <person name="Prado M."/>
            <person name="Sherman C."/>
            <person name="Li X."/>
            <person name="Tang J."/>
            <person name="Blankenship R."/>
            <person name="Zhao T."/>
            <person name="Touchman J."/>
            <person name="Sattley M."/>
        </authorList>
    </citation>
    <scope>NUCLEOTIDE SEQUENCE [LARGE SCALE GENOMIC DNA]</scope>
    <source>
        <strain evidence="5 6">ANT.BR</strain>
    </source>
</reference>
<evidence type="ECO:0000256" key="1">
    <source>
        <dbReference type="ARBA" id="ARBA00008853"/>
    </source>
</evidence>
<dbReference type="InterPro" id="IPR011042">
    <property type="entry name" value="6-blade_b-propeller_TolB-like"/>
</dbReference>
<evidence type="ECO:0000256" key="2">
    <source>
        <dbReference type="PIRSR" id="PIRSR605511-1"/>
    </source>
</evidence>
<feature type="binding site" evidence="3">
    <location>
        <position position="24"/>
    </location>
    <ligand>
        <name>a divalent metal cation</name>
        <dbReference type="ChEBI" id="CHEBI:60240"/>
    </ligand>
</feature>
<feature type="active site" description="Proton donor/acceptor" evidence="2">
    <location>
        <position position="231"/>
    </location>
</feature>
<accession>A0A1Q8YG03</accession>
<dbReference type="InterPro" id="IPR013658">
    <property type="entry name" value="SGL"/>
</dbReference>
<feature type="binding site" evidence="3">
    <location>
        <position position="109"/>
    </location>
    <ligand>
        <name>substrate</name>
    </ligand>
</feature>
<dbReference type="RefSeq" id="WP_075586104.1">
    <property type="nucleotide sequence ID" value="NZ_MSYM01000011.1"/>
</dbReference>
<dbReference type="PRINTS" id="PR01790">
    <property type="entry name" value="SMP30FAMILY"/>
</dbReference>
<dbReference type="Pfam" id="PF08450">
    <property type="entry name" value="SGL"/>
    <property type="match status" value="1"/>
</dbReference>
<dbReference type="PANTHER" id="PTHR10907">
    <property type="entry name" value="REGUCALCIN"/>
    <property type="match status" value="1"/>
</dbReference>
<evidence type="ECO:0000256" key="3">
    <source>
        <dbReference type="PIRSR" id="PIRSR605511-2"/>
    </source>
</evidence>
<comment type="cofactor">
    <cofactor evidence="3">
        <name>Zn(2+)</name>
        <dbReference type="ChEBI" id="CHEBI:29105"/>
    </cofactor>
    <text evidence="3">Binds 1 divalent metal cation per subunit.</text>
</comment>
<evidence type="ECO:0000313" key="6">
    <source>
        <dbReference type="Proteomes" id="UP000185911"/>
    </source>
</evidence>
<feature type="binding site" evidence="3">
    <location>
        <position position="107"/>
    </location>
    <ligand>
        <name>substrate</name>
    </ligand>
</feature>
<dbReference type="GO" id="GO:0005509">
    <property type="term" value="F:calcium ion binding"/>
    <property type="evidence" value="ECO:0007669"/>
    <property type="project" value="TreeGrafter"/>
</dbReference>
<feature type="domain" description="SMP-30/Gluconolactonase/LRE-like region" evidence="4">
    <location>
        <begin position="22"/>
        <end position="289"/>
    </location>
</feature>
<gene>
    <name evidence="5" type="ORF">BLL52_1702</name>
</gene>
<dbReference type="Gene3D" id="2.120.10.30">
    <property type="entry name" value="TolB, C-terminal domain"/>
    <property type="match status" value="1"/>
</dbReference>
<proteinExistence type="inferred from homology"/>
<dbReference type="STRING" id="81479.RA876_02950"/>
<dbReference type="AlphaFoldDB" id="A0A1Q8YG03"/>
<feature type="binding site" evidence="3">
    <location>
        <position position="162"/>
    </location>
    <ligand>
        <name>a divalent metal cation</name>
        <dbReference type="ChEBI" id="CHEBI:60240"/>
    </ligand>
</feature>
<feature type="binding site" evidence="3">
    <location>
        <position position="231"/>
    </location>
    <ligand>
        <name>a divalent metal cation</name>
        <dbReference type="ChEBI" id="CHEBI:60240"/>
    </ligand>
</feature>